<dbReference type="InterPro" id="IPR013702">
    <property type="entry name" value="FIST_domain_N"/>
</dbReference>
<dbReference type="EMBL" id="SMSJ01000027">
    <property type="protein sequence ID" value="TDH61038.1"/>
    <property type="molecule type" value="Genomic_DNA"/>
</dbReference>
<sequence length="460" mass="48526">MPCYGSRSRRPSSPNAWPGLPFRRAAPGPRAALLPWLANDPAPEIRRYAAAGRGPPREGSCLISVGYAKHSDPATAVRTCVSALGTGNPHLLLAFCGGKHDPHAVRAALRAAFGEVPVFGGSAAGAVGRNGFGYSGFELGLVAFFDPAVTPQAVVTRQLLADERAAGQELGAGAARIARDGDLVMLFFDSVATTSPLRLHPASSIVDGFHAGFGPRPVCLLGGGLLTDMNLAGGWVFDGDDVVKHAAIALVFPPSLQAETVIMHGCRPVSTFMEITRIDGAEVYELDGRPALTVIERMLGLPLGGSRGHELTLTATLGEKQGDPFAPYDENAYVNRLILRANPETGSVTLFEQDFARGTRVQIMSRDNSLMLESVKRGVEEMNRAVAGTQSLLGLYIDCAGRGSARSGAPVEEAELVQKGLHASIPLLGFYSGVEVAPFAGGLSRPLDWTGVLTVLRRRA</sequence>
<feature type="domain" description="FIST" evidence="1">
    <location>
        <begin position="88"/>
        <end position="290"/>
    </location>
</feature>
<dbReference type="Proteomes" id="UP000295096">
    <property type="component" value="Unassembled WGS sequence"/>
</dbReference>
<comment type="caution">
    <text evidence="3">The sequence shown here is derived from an EMBL/GenBank/DDBJ whole genome shotgun (WGS) entry which is preliminary data.</text>
</comment>
<evidence type="ECO:0000313" key="4">
    <source>
        <dbReference type="Proteomes" id="UP000295096"/>
    </source>
</evidence>
<evidence type="ECO:0008006" key="5">
    <source>
        <dbReference type="Google" id="ProtNLM"/>
    </source>
</evidence>
<proteinExistence type="predicted"/>
<dbReference type="Pfam" id="PF10442">
    <property type="entry name" value="FIST_C"/>
    <property type="match status" value="1"/>
</dbReference>
<dbReference type="SMART" id="SM00897">
    <property type="entry name" value="FIST"/>
    <property type="match status" value="1"/>
</dbReference>
<evidence type="ECO:0000259" key="1">
    <source>
        <dbReference type="SMART" id="SM00897"/>
    </source>
</evidence>
<reference evidence="3 4" key="1">
    <citation type="journal article" date="2016" name="J. Microbiol.">
        <title>Dankookia rubra gen. nov., sp. nov., an alphaproteobacterium isolated from sediment of a shallow stream.</title>
        <authorList>
            <person name="Kim W.H."/>
            <person name="Kim D.H."/>
            <person name="Kang K."/>
            <person name="Ahn T.Y."/>
        </authorList>
    </citation>
    <scope>NUCLEOTIDE SEQUENCE [LARGE SCALE GENOMIC DNA]</scope>
    <source>
        <strain evidence="3 4">JCM30602</strain>
    </source>
</reference>
<accession>A0A4R5QEE2</accession>
<gene>
    <name evidence="3" type="ORF">E2C06_18860</name>
</gene>
<dbReference type="PANTHER" id="PTHR40252:SF2">
    <property type="entry name" value="BLR0328 PROTEIN"/>
    <property type="match status" value="1"/>
</dbReference>
<evidence type="ECO:0000313" key="3">
    <source>
        <dbReference type="EMBL" id="TDH61038.1"/>
    </source>
</evidence>
<dbReference type="InterPro" id="IPR019494">
    <property type="entry name" value="FIST_C"/>
</dbReference>
<dbReference type="AlphaFoldDB" id="A0A4R5QEE2"/>
<feature type="domain" description="FIST C-domain" evidence="2">
    <location>
        <begin position="291"/>
        <end position="439"/>
    </location>
</feature>
<evidence type="ECO:0000259" key="2">
    <source>
        <dbReference type="SMART" id="SM01204"/>
    </source>
</evidence>
<name>A0A4R5QEE2_9PROT</name>
<dbReference type="OrthoDB" id="343514at2"/>
<organism evidence="3 4">
    <name type="scientific">Dankookia rubra</name>
    <dbReference type="NCBI Taxonomy" id="1442381"/>
    <lineage>
        <taxon>Bacteria</taxon>
        <taxon>Pseudomonadati</taxon>
        <taxon>Pseudomonadota</taxon>
        <taxon>Alphaproteobacteria</taxon>
        <taxon>Acetobacterales</taxon>
        <taxon>Roseomonadaceae</taxon>
        <taxon>Dankookia</taxon>
    </lineage>
</organism>
<protein>
    <recommendedName>
        <fullName evidence="5">FIST domain-containing protein</fullName>
    </recommendedName>
</protein>
<keyword evidence="4" id="KW-1185">Reference proteome</keyword>
<dbReference type="Pfam" id="PF08495">
    <property type="entry name" value="FIST"/>
    <property type="match status" value="1"/>
</dbReference>
<dbReference type="PANTHER" id="PTHR40252">
    <property type="entry name" value="BLR0328 PROTEIN"/>
    <property type="match status" value="1"/>
</dbReference>
<dbReference type="SMART" id="SM01204">
    <property type="entry name" value="FIST_C"/>
    <property type="match status" value="1"/>
</dbReference>